<reference evidence="1 2" key="1">
    <citation type="submission" date="2014-08" db="EMBL/GenBank/DDBJ databases">
        <title>Porphyromonas gulae strain:COT-052_OH3439 Genome sequencing.</title>
        <authorList>
            <person name="Wallis C."/>
            <person name="Deusch O."/>
            <person name="O'Flynn C."/>
            <person name="Davis I."/>
            <person name="Jospin G."/>
            <person name="Darling A.E."/>
            <person name="Coil D.A."/>
            <person name="Alexiev A."/>
            <person name="Horsfall A."/>
            <person name="Kirkwood N."/>
            <person name="Harris S."/>
            <person name="Eisen J.A."/>
        </authorList>
    </citation>
    <scope>NUCLEOTIDE SEQUENCE [LARGE SCALE GENOMIC DNA]</scope>
    <source>
        <strain evidence="2">COT-052 OH3439</strain>
    </source>
</reference>
<gene>
    <name evidence="1" type="ORF">HR15_07930</name>
</gene>
<comment type="caution">
    <text evidence="1">The sequence shown here is derived from an EMBL/GenBank/DDBJ whole genome shotgun (WGS) entry which is preliminary data.</text>
</comment>
<dbReference type="AlphaFoldDB" id="A0A0A2GKR9"/>
<name>A0A0A2GKR9_9PORP</name>
<protein>
    <submittedName>
        <fullName evidence="1">Uncharacterized protein</fullName>
    </submittedName>
</protein>
<proteinExistence type="predicted"/>
<organism evidence="1 2">
    <name type="scientific">Porphyromonas gulae</name>
    <dbReference type="NCBI Taxonomy" id="111105"/>
    <lineage>
        <taxon>Bacteria</taxon>
        <taxon>Pseudomonadati</taxon>
        <taxon>Bacteroidota</taxon>
        <taxon>Bacteroidia</taxon>
        <taxon>Bacteroidales</taxon>
        <taxon>Porphyromonadaceae</taxon>
        <taxon>Porphyromonas</taxon>
    </lineage>
</organism>
<dbReference type="Proteomes" id="UP000030146">
    <property type="component" value="Unassembled WGS sequence"/>
</dbReference>
<evidence type="ECO:0000313" key="2">
    <source>
        <dbReference type="Proteomes" id="UP000030146"/>
    </source>
</evidence>
<keyword evidence="2" id="KW-1185">Reference proteome</keyword>
<accession>A0A0A2GKR9</accession>
<dbReference type="EMBL" id="JRAK01000109">
    <property type="protein sequence ID" value="KGN86450.1"/>
    <property type="molecule type" value="Genomic_DNA"/>
</dbReference>
<evidence type="ECO:0000313" key="1">
    <source>
        <dbReference type="EMBL" id="KGN86450.1"/>
    </source>
</evidence>
<sequence length="252" mass="28993">MTFFRPLSRIYLTRIRQIIPEKTVRQYTGKTLLEMDEMRPDGFRCLLLRRYDVQIEHAASSVVNTLMIDLGESLYPIELNVHPDGKIRKIVNFEEIRKRRMDKAAELLNHFPTMNFRKYIEMAQENLIDEKALQKALLRDSFIQLFLSCASGYPFCYTCDNFPQKGLKSSYYCNIEKKETNTFVYVARPAFSYPSYKVMEGNIVSEVSAEGSLSGIKAGFTLLGKGGKAYKREIDISVLDKGSTTTRNNTNL</sequence>